<protein>
    <recommendedName>
        <fullName evidence="4">RIN4 pathogenic type III effector avirulence factor Avr cleavage site domain-containing protein</fullName>
    </recommendedName>
</protein>
<feature type="compositionally biased region" description="Basic and acidic residues" evidence="1">
    <location>
        <begin position="87"/>
        <end position="101"/>
    </location>
</feature>
<sequence>MATERKRSAGSCGHIPAFGGWDAAADLPITQYFESARHAGLTRNPSERAATDLNDGVANLRRPPPSHPAAGDAVLPATKRRSYSQNKKGERRPVCNEHEKNGSAGSRQQLQMHSSSLNSAARKNANVIPKPVDEDLYGIPPEFLRGGSRRKFFFGFFSRCLAPSPCTA</sequence>
<dbReference type="PANTHER" id="PTHR33699:SF3">
    <property type="entry name" value="OS06G0347300 PROTEIN"/>
    <property type="match status" value="1"/>
</dbReference>
<reference evidence="2" key="1">
    <citation type="submission" date="2022-07" db="EMBL/GenBank/DDBJ databases">
        <authorList>
            <person name="Macas J."/>
            <person name="Novak P."/>
            <person name="Neumann P."/>
        </authorList>
    </citation>
    <scope>NUCLEOTIDE SEQUENCE</scope>
</reference>
<dbReference type="AlphaFoldDB" id="A0A9P0ZXM8"/>
<dbReference type="EMBL" id="CAMAPE010000070">
    <property type="protein sequence ID" value="CAH9116186.1"/>
    <property type="molecule type" value="Genomic_DNA"/>
</dbReference>
<evidence type="ECO:0008006" key="4">
    <source>
        <dbReference type="Google" id="ProtNLM"/>
    </source>
</evidence>
<dbReference type="OrthoDB" id="755325at2759"/>
<evidence type="ECO:0000256" key="1">
    <source>
        <dbReference type="SAM" id="MobiDB-lite"/>
    </source>
</evidence>
<proteinExistence type="predicted"/>
<dbReference type="PANTHER" id="PTHR33699">
    <property type="entry name" value="EXPRESSED PROTEIN"/>
    <property type="match status" value="1"/>
</dbReference>
<organism evidence="2 3">
    <name type="scientific">Cuscuta europaea</name>
    <name type="common">European dodder</name>
    <dbReference type="NCBI Taxonomy" id="41803"/>
    <lineage>
        <taxon>Eukaryota</taxon>
        <taxon>Viridiplantae</taxon>
        <taxon>Streptophyta</taxon>
        <taxon>Embryophyta</taxon>
        <taxon>Tracheophyta</taxon>
        <taxon>Spermatophyta</taxon>
        <taxon>Magnoliopsida</taxon>
        <taxon>eudicotyledons</taxon>
        <taxon>Gunneridae</taxon>
        <taxon>Pentapetalae</taxon>
        <taxon>asterids</taxon>
        <taxon>lamiids</taxon>
        <taxon>Solanales</taxon>
        <taxon>Convolvulaceae</taxon>
        <taxon>Cuscuteae</taxon>
        <taxon>Cuscuta</taxon>
        <taxon>Cuscuta subgen. Cuscuta</taxon>
    </lineage>
</organism>
<evidence type="ECO:0000313" key="2">
    <source>
        <dbReference type="EMBL" id="CAH9116186.1"/>
    </source>
</evidence>
<keyword evidence="3" id="KW-1185">Reference proteome</keyword>
<gene>
    <name evidence="2" type="ORF">CEURO_LOCUS21048</name>
</gene>
<dbReference type="Proteomes" id="UP001152484">
    <property type="component" value="Unassembled WGS sequence"/>
</dbReference>
<evidence type="ECO:0000313" key="3">
    <source>
        <dbReference type="Proteomes" id="UP001152484"/>
    </source>
</evidence>
<accession>A0A9P0ZXM8</accession>
<feature type="compositionally biased region" description="Polar residues" evidence="1">
    <location>
        <begin position="103"/>
        <end position="119"/>
    </location>
</feature>
<name>A0A9P0ZXM8_CUSEU</name>
<feature type="region of interest" description="Disordered" evidence="1">
    <location>
        <begin position="39"/>
        <end position="119"/>
    </location>
</feature>
<comment type="caution">
    <text evidence="2">The sequence shown here is derived from an EMBL/GenBank/DDBJ whole genome shotgun (WGS) entry which is preliminary data.</text>
</comment>